<dbReference type="GO" id="GO:0016020">
    <property type="term" value="C:membrane"/>
    <property type="evidence" value="ECO:0007669"/>
    <property type="project" value="UniProtKB-SubCell"/>
</dbReference>
<sequence>MQSFTVFDIVIISITVLLGLKGLLRGFIKEIFGLVGIIGGIFVASRMAEEIGSLVAPLLALENSATIKLIGFIIGLVGFWAIIYILGIILSKIFSVSGLGFFDRILGFVFGSAKVFFIFSVIAYALYQVQSFKDLMNNKVSDSITFPLLVKTGGYIVKLDTSDIVKKVENSVSSEDKENQKEEKNSLSQEVSDTVKEIKEKAVESGNAVVDTVKKSVADEISESIQKETKEQIEQLQKEETDINTDNK</sequence>
<gene>
    <name evidence="7" type="ORF">CRV06_12965</name>
</gene>
<proteinExistence type="predicted"/>
<name>A0A4Q0XWX7_9BACT</name>
<dbReference type="PANTHER" id="PTHR37306">
    <property type="entry name" value="COLICIN V PRODUCTION PROTEIN"/>
    <property type="match status" value="1"/>
</dbReference>
<evidence type="ECO:0000256" key="2">
    <source>
        <dbReference type="ARBA" id="ARBA00022692"/>
    </source>
</evidence>
<dbReference type="OrthoDB" id="5334123at2"/>
<keyword evidence="3 6" id="KW-1133">Transmembrane helix</keyword>
<evidence type="ECO:0000256" key="1">
    <source>
        <dbReference type="ARBA" id="ARBA00004141"/>
    </source>
</evidence>
<dbReference type="GO" id="GO:0009403">
    <property type="term" value="P:toxin biosynthetic process"/>
    <property type="evidence" value="ECO:0007669"/>
    <property type="project" value="InterPro"/>
</dbReference>
<keyword evidence="8" id="KW-1185">Reference proteome</keyword>
<dbReference type="STRING" id="877500.GCA_000935065_00767"/>
<feature type="transmembrane region" description="Helical" evidence="6">
    <location>
        <begin position="31"/>
        <end position="49"/>
    </location>
</feature>
<comment type="caution">
    <text evidence="7">The sequence shown here is derived from an EMBL/GenBank/DDBJ whole genome shotgun (WGS) entry which is preliminary data.</text>
</comment>
<organism evidence="7 8">
    <name type="scientific">Halarcobacter anaerophilus</name>
    <dbReference type="NCBI Taxonomy" id="877500"/>
    <lineage>
        <taxon>Bacteria</taxon>
        <taxon>Pseudomonadati</taxon>
        <taxon>Campylobacterota</taxon>
        <taxon>Epsilonproteobacteria</taxon>
        <taxon>Campylobacterales</taxon>
        <taxon>Arcobacteraceae</taxon>
        <taxon>Halarcobacter</taxon>
    </lineage>
</organism>
<dbReference type="PANTHER" id="PTHR37306:SF1">
    <property type="entry name" value="COLICIN V PRODUCTION PROTEIN"/>
    <property type="match status" value="1"/>
</dbReference>
<dbReference type="Pfam" id="PF02674">
    <property type="entry name" value="Colicin_V"/>
    <property type="match status" value="1"/>
</dbReference>
<dbReference type="RefSeq" id="WP_129082808.1">
    <property type="nucleotide sequence ID" value="NZ_CP041070.1"/>
</dbReference>
<feature type="coiled-coil region" evidence="5">
    <location>
        <begin position="165"/>
        <end position="197"/>
    </location>
</feature>
<dbReference type="InterPro" id="IPR003825">
    <property type="entry name" value="Colicin-V_CvpA"/>
</dbReference>
<evidence type="ECO:0000256" key="3">
    <source>
        <dbReference type="ARBA" id="ARBA00022989"/>
    </source>
</evidence>
<keyword evidence="2 6" id="KW-0812">Transmembrane</keyword>
<evidence type="ECO:0000256" key="5">
    <source>
        <dbReference type="SAM" id="Coils"/>
    </source>
</evidence>
<dbReference type="Proteomes" id="UP000290191">
    <property type="component" value="Unassembled WGS sequence"/>
</dbReference>
<dbReference type="AlphaFoldDB" id="A0A4Q0XWX7"/>
<feature type="transmembrane region" description="Helical" evidence="6">
    <location>
        <begin position="6"/>
        <end position="24"/>
    </location>
</feature>
<keyword evidence="5" id="KW-0175">Coiled coil</keyword>
<comment type="subcellular location">
    <subcellularLocation>
        <location evidence="1">Membrane</location>
        <topology evidence="1">Multi-pass membrane protein</topology>
    </subcellularLocation>
</comment>
<evidence type="ECO:0000256" key="6">
    <source>
        <dbReference type="SAM" id="Phobius"/>
    </source>
</evidence>
<evidence type="ECO:0000256" key="4">
    <source>
        <dbReference type="ARBA" id="ARBA00023136"/>
    </source>
</evidence>
<reference evidence="7 8" key="1">
    <citation type="submission" date="2017-10" db="EMBL/GenBank/DDBJ databases">
        <title>Genomics of the genus Arcobacter.</title>
        <authorList>
            <person name="Perez-Cataluna A."/>
            <person name="Figueras M.J."/>
        </authorList>
    </citation>
    <scope>NUCLEOTIDE SEQUENCE [LARGE SCALE GENOMIC DNA]</scope>
    <source>
        <strain evidence="7 8">DSM 24636</strain>
    </source>
</reference>
<accession>A0A4Q0XWX7</accession>
<dbReference type="EMBL" id="PDKO01000013">
    <property type="protein sequence ID" value="RXJ61713.1"/>
    <property type="molecule type" value="Genomic_DNA"/>
</dbReference>
<protein>
    <submittedName>
        <fullName evidence="7">Colicin V synthesis protein</fullName>
    </submittedName>
</protein>
<evidence type="ECO:0000313" key="8">
    <source>
        <dbReference type="Proteomes" id="UP000290191"/>
    </source>
</evidence>
<evidence type="ECO:0000313" key="7">
    <source>
        <dbReference type="EMBL" id="RXJ61713.1"/>
    </source>
</evidence>
<feature type="transmembrane region" description="Helical" evidence="6">
    <location>
        <begin position="105"/>
        <end position="127"/>
    </location>
</feature>
<keyword evidence="4 6" id="KW-0472">Membrane</keyword>
<feature type="transmembrane region" description="Helical" evidence="6">
    <location>
        <begin position="69"/>
        <end position="93"/>
    </location>
</feature>